<gene>
    <name evidence="1" type="ORF">EDD30_2521</name>
</gene>
<evidence type="ECO:0000313" key="1">
    <source>
        <dbReference type="EMBL" id="ROP29709.1"/>
    </source>
</evidence>
<protein>
    <submittedName>
        <fullName evidence="1">Uncharacterized protein</fullName>
    </submittedName>
</protein>
<dbReference type="Proteomes" id="UP000271683">
    <property type="component" value="Unassembled WGS sequence"/>
</dbReference>
<organism evidence="1 2">
    <name type="scientific">Couchioplanes caeruleus</name>
    <dbReference type="NCBI Taxonomy" id="56438"/>
    <lineage>
        <taxon>Bacteria</taxon>
        <taxon>Bacillati</taxon>
        <taxon>Actinomycetota</taxon>
        <taxon>Actinomycetes</taxon>
        <taxon>Micromonosporales</taxon>
        <taxon>Micromonosporaceae</taxon>
        <taxon>Couchioplanes</taxon>
    </lineage>
</organism>
<proteinExistence type="predicted"/>
<reference evidence="1 2" key="1">
    <citation type="submission" date="2018-11" db="EMBL/GenBank/DDBJ databases">
        <title>Sequencing the genomes of 1000 actinobacteria strains.</title>
        <authorList>
            <person name="Klenk H.-P."/>
        </authorList>
    </citation>
    <scope>NUCLEOTIDE SEQUENCE [LARGE SCALE GENOMIC DNA]</scope>
    <source>
        <strain evidence="1 2">DSM 43634</strain>
    </source>
</reference>
<dbReference type="EMBL" id="RJKL01000001">
    <property type="protein sequence ID" value="ROP29709.1"/>
    <property type="molecule type" value="Genomic_DNA"/>
</dbReference>
<comment type="caution">
    <text evidence="1">The sequence shown here is derived from an EMBL/GenBank/DDBJ whole genome shotgun (WGS) entry which is preliminary data.</text>
</comment>
<accession>A0A3N1GHH4</accession>
<name>A0A3N1GHH4_9ACTN</name>
<dbReference type="AlphaFoldDB" id="A0A3N1GHH4"/>
<sequence>MGVGESISVLTVASRTHDLRSPRLAARWPKDRPVPELVVLDLVIDGTSFLDMVFARLPTFSLRSPLWVGRPLVPIHARALLGEGPSDLHYDDPPDHVALLMCPYCANGGCGVLSARLIRDSNRVHWTDIGRQIRNLGELDPFTFDADQYDETLRPLLNAPVHDSPTDG</sequence>
<evidence type="ECO:0000313" key="2">
    <source>
        <dbReference type="Proteomes" id="UP000271683"/>
    </source>
</evidence>